<name>A0A8S5M0A3_9CAUD</name>
<dbReference type="GO" id="GO:0016874">
    <property type="term" value="F:ligase activity"/>
    <property type="evidence" value="ECO:0007669"/>
    <property type="project" value="UniProtKB-KW"/>
</dbReference>
<dbReference type="EMBL" id="BK014784">
    <property type="protein sequence ID" value="DAD75479.1"/>
    <property type="molecule type" value="Genomic_DNA"/>
</dbReference>
<organism evidence="1">
    <name type="scientific">Siphoviridae sp. ctuvC1</name>
    <dbReference type="NCBI Taxonomy" id="2826507"/>
    <lineage>
        <taxon>Viruses</taxon>
        <taxon>Duplodnaviria</taxon>
        <taxon>Heunggongvirae</taxon>
        <taxon>Uroviricota</taxon>
        <taxon>Caudoviricetes</taxon>
    </lineage>
</organism>
<sequence>MNRCTICGRTFDGWEISGGVCDGCAEAMDDDKMVCPICGKEHYQEDMPHGVCSDCLSEVAWQFDTVKEIVGSEKESVQLSALVVSMLDPDEIEEICEREIRKAVEAGEIDLSPVIEADEDWFCERFIEHDRKEGER</sequence>
<proteinExistence type="predicted"/>
<accession>A0A8S5M0A3</accession>
<protein>
    <submittedName>
        <fullName evidence="1">RimK-related lysine biosynthesis protein, Probable-dependent amine/thiol ligase family Amino-group</fullName>
    </submittedName>
</protein>
<evidence type="ECO:0000313" key="1">
    <source>
        <dbReference type="EMBL" id="DAD75479.1"/>
    </source>
</evidence>
<reference evidence="1" key="1">
    <citation type="journal article" date="2021" name="Proc. Natl. Acad. Sci. U.S.A.">
        <title>A Catalog of Tens of Thousands of Viruses from Human Metagenomes Reveals Hidden Associations with Chronic Diseases.</title>
        <authorList>
            <person name="Tisza M.J."/>
            <person name="Buck C.B."/>
        </authorList>
    </citation>
    <scope>NUCLEOTIDE SEQUENCE</scope>
    <source>
        <strain evidence="1">CtuvC1</strain>
    </source>
</reference>
<keyword evidence="1" id="KW-0436">Ligase</keyword>